<proteinExistence type="predicted"/>
<name>A0ABT0HMX5_9BACT</name>
<keyword evidence="2" id="KW-1185">Reference proteome</keyword>
<protein>
    <submittedName>
        <fullName evidence="1">Uncharacterized protein</fullName>
    </submittedName>
</protein>
<gene>
    <name evidence="1" type="ORF">M0L20_13715</name>
</gene>
<dbReference type="EMBL" id="JALPRF010000002">
    <property type="protein sequence ID" value="MCK8492920.1"/>
    <property type="molecule type" value="Genomic_DNA"/>
</dbReference>
<reference evidence="1 2" key="1">
    <citation type="submission" date="2022-04" db="EMBL/GenBank/DDBJ databases">
        <title>Spirosoma sp. strain RP8 genome sequencing and assembly.</title>
        <authorList>
            <person name="Jung Y."/>
        </authorList>
    </citation>
    <scope>NUCLEOTIDE SEQUENCE [LARGE SCALE GENOMIC DNA]</scope>
    <source>
        <strain evidence="1 2">RP8</strain>
    </source>
</reference>
<evidence type="ECO:0000313" key="2">
    <source>
        <dbReference type="Proteomes" id="UP001202180"/>
    </source>
</evidence>
<organism evidence="1 2">
    <name type="scientific">Spirosoma liriopis</name>
    <dbReference type="NCBI Taxonomy" id="2937440"/>
    <lineage>
        <taxon>Bacteria</taxon>
        <taxon>Pseudomonadati</taxon>
        <taxon>Bacteroidota</taxon>
        <taxon>Cytophagia</taxon>
        <taxon>Cytophagales</taxon>
        <taxon>Cytophagaceae</taxon>
        <taxon>Spirosoma</taxon>
    </lineage>
</organism>
<accession>A0ABT0HMX5</accession>
<evidence type="ECO:0000313" key="1">
    <source>
        <dbReference type="EMBL" id="MCK8492920.1"/>
    </source>
</evidence>
<dbReference type="RefSeq" id="WP_248477512.1">
    <property type="nucleotide sequence ID" value="NZ_JALPRF010000002.1"/>
</dbReference>
<comment type="caution">
    <text evidence="1">The sequence shown here is derived from an EMBL/GenBank/DDBJ whole genome shotgun (WGS) entry which is preliminary data.</text>
</comment>
<sequence length="196" mass="21898">MNPIDRTSGIPALPKQSGQANVPGLRRLWLIEARHLLGVIDPRTLPGFLTSNWLLSPTGLNLGEDATLIEFRFPPDRANHEQKAANSVQGVVYNQRIVLDVPRDHPTTALAVQRMSGRKFVAICLDANGLYKVIGTAKQPLRFIADFSGRPNNYTFAWGTVTKQPYYFFNDPGLFVESDSDFSTEFSNGYSYDFQS</sequence>
<dbReference type="Proteomes" id="UP001202180">
    <property type="component" value="Unassembled WGS sequence"/>
</dbReference>